<dbReference type="SUPFAM" id="SSF49764">
    <property type="entry name" value="HSP20-like chaperones"/>
    <property type="match status" value="1"/>
</dbReference>
<accession>A0A1J8PXU2</accession>
<dbReference type="GO" id="GO:0006457">
    <property type="term" value="P:protein folding"/>
    <property type="evidence" value="ECO:0007669"/>
    <property type="project" value="TreeGrafter"/>
</dbReference>
<feature type="compositionally biased region" description="Polar residues" evidence="1">
    <location>
        <begin position="158"/>
        <end position="170"/>
    </location>
</feature>
<feature type="region of interest" description="Disordered" evidence="1">
    <location>
        <begin position="1153"/>
        <end position="1193"/>
    </location>
</feature>
<dbReference type="PROSITE" id="PS51203">
    <property type="entry name" value="CS"/>
    <property type="match status" value="1"/>
</dbReference>
<reference evidence="4 5" key="1">
    <citation type="submission" date="2016-03" db="EMBL/GenBank/DDBJ databases">
        <title>Comparative genomics of the ectomycorrhizal sister species Rhizopogon vinicolor and Rhizopogon vesiculosus (Basidiomycota: Boletales) reveals a divergence of the mating type B locus.</title>
        <authorList>
            <person name="Mujic A.B."/>
            <person name="Kuo A."/>
            <person name="Tritt A."/>
            <person name="Lipzen A."/>
            <person name="Chen C."/>
            <person name="Johnson J."/>
            <person name="Sharma A."/>
            <person name="Barry K."/>
            <person name="Grigoriev I.V."/>
            <person name="Spatafora J.W."/>
        </authorList>
    </citation>
    <scope>NUCLEOTIDE SEQUENCE [LARGE SCALE GENOMIC DNA]</scope>
    <source>
        <strain evidence="4 5">AM-OR11-056</strain>
    </source>
</reference>
<evidence type="ECO:0000313" key="5">
    <source>
        <dbReference type="Proteomes" id="UP000183567"/>
    </source>
</evidence>
<keyword evidence="5" id="KW-1185">Reference proteome</keyword>
<evidence type="ECO:0000256" key="1">
    <source>
        <dbReference type="SAM" id="MobiDB-lite"/>
    </source>
</evidence>
<dbReference type="OrthoDB" id="3261862at2759"/>
<dbReference type="Gene3D" id="2.60.40.790">
    <property type="match status" value="1"/>
</dbReference>
<protein>
    <recommendedName>
        <fullName evidence="3">CS domain-containing protein</fullName>
    </recommendedName>
</protein>
<feature type="compositionally biased region" description="Basic residues" evidence="1">
    <location>
        <begin position="33"/>
        <end position="42"/>
    </location>
</feature>
<keyword evidence="2" id="KW-1133">Transmembrane helix</keyword>
<dbReference type="InterPro" id="IPR037898">
    <property type="entry name" value="NudC_fam"/>
</dbReference>
<feature type="compositionally biased region" description="Pro residues" evidence="1">
    <location>
        <begin position="622"/>
        <end position="637"/>
    </location>
</feature>
<feature type="domain" description="CS" evidence="3">
    <location>
        <begin position="1019"/>
        <end position="1233"/>
    </location>
</feature>
<feature type="compositionally biased region" description="Polar residues" evidence="1">
    <location>
        <begin position="682"/>
        <end position="691"/>
    </location>
</feature>
<feature type="transmembrane region" description="Helical" evidence="2">
    <location>
        <begin position="1485"/>
        <end position="1510"/>
    </location>
</feature>
<dbReference type="Pfam" id="PF04969">
    <property type="entry name" value="CS"/>
    <property type="match status" value="1"/>
</dbReference>
<dbReference type="InterPro" id="IPR007052">
    <property type="entry name" value="CS_dom"/>
</dbReference>
<dbReference type="EMBL" id="LVVM01003878">
    <property type="protein sequence ID" value="OJA14118.1"/>
    <property type="molecule type" value="Genomic_DNA"/>
</dbReference>
<dbReference type="PANTHER" id="PTHR12356">
    <property type="entry name" value="NUCLEAR MOVEMENT PROTEIN NUDC"/>
    <property type="match status" value="1"/>
</dbReference>
<dbReference type="GO" id="GO:0051082">
    <property type="term" value="F:unfolded protein binding"/>
    <property type="evidence" value="ECO:0007669"/>
    <property type="project" value="TreeGrafter"/>
</dbReference>
<feature type="compositionally biased region" description="Low complexity" evidence="1">
    <location>
        <begin position="185"/>
        <end position="203"/>
    </location>
</feature>
<sequence>MQEPSSSKFTGTSRSNSLASTISTLSSGASLTRRSRTRKRTRTITTRPDDTRAEEDQVLDISVANSTELFLCQVPTDTPSERELSPVATRFKTRSSPVLSPVNLQTDGDLERSGGTFGAVGDNSHVVVKQDFTSVAAATQTLPASTPTLPMRRKSRSNRAILTSPPSSFRPNPADNDVRSSVRDSLLTQQSSTSSSLYPPTTSIGTESPPSSPLSPTTLDHGVVIPAFDIDEPPRVQDFNGDDVAYRLQLLVKNNYFLPPAHSKPSPADLAPCANSSKKATSPAFLDYFRVGKSKSKPSSPDFYDTGSPMLRVTSDSTTVSGYVPRGSPQVFRSPKSVQHLARVVVVREKMDDLVAATKQAELDLKRRDVPSDRDRGSRRRKVDVFDGIIDPTDAVDVPPPSANYTLALQASALHGLGIEDSVGAAVLADRLPPPCSPGHSISLDPHEDAWRKALLHEAVGHSLNNSAASLSIAPSTPTRSPQHPRSSESLYQRALMQQRKILEKKILENPIIDHNEECELPTPTAGAPSDGRDLVARLPAPELRRLSSYTPVRAETPVPQTPLAPPPRRPFGNPQYSHSQTHLPTSSSEQRRLLRKSLSSPILSDFYDSRGESEWTRTPTMTPPPLPSLSISPPPSHRMSRMTALTGISRFTGSELDDTPSRPSLALSVPTTDGGRRRSLSEYSQPSPTASAFRDRWSDSYRSANPQLPLVDSHSRDSSASKHAPAPRLSTMSPPPRPSSSISGIALSPPPLRSGHLPHHLRILRLQASSPTRSSSECSQGTFHSFNSFSPVPSNRGTSSHLPLPLDVNVSIDSFAAGIHSAPPPSSPATFFDHIQSHPNAMDDLDDDTDDSTSDIEEMTTVYRDSQSSPHPSLMQLGNRSAPNITRTADEPYLAIPAERNQPVSNIPAITPYFTSVKSSPSSLTYLTLAQHSQEHLIVDGLAPQRPNAGGSENVLRWQKEQQALAESAKKLDGMLIQHMETEKDTLRRIAQTAKSSFHQQHCSQTGSINDMEKTSEHQKHSYSWHQSHDQATVLLLVPYETSREDVVVIIERNYLLAGVKGQQPIVKVNFFIEETDYNVQLSKCQGRLYSHVDVANSAWQLEPRNSRLSARERTTSTISTTSTQSSFAFVSDPEISSSFAASLESGQVSDAEEIVTPSPALSSPISSADERTSGSGHQCQSIPATSGPASPSLPVHALSSFSSLESLHSNSGRLVTLHLEKEQSIIWPSLIQGPIPQEISPCAPIPMLYDSSLEYKYNMDPTSLVLYAIELHDIRKDKEEAFECFVRAWHHAHLPSATMKLVTHYLPLQTSLDHLDASEEGQRGTVSYYVQSIGGPAGLAQLFLEAGLLYLEGAASVFLSASYSTLSSIRMPPQPQPGEGGTETWKRDREAAGRYFERARALQPDLDVPVLPDEGIPQHGLGSTHELEMPSIEIHPSAPESVYSGEESLYSEQEIVPRRRRQKKEELIFMDEVKGKDDIDSAWYLYVPSLVGAGTALLVVGVIGALSLSSWRRNQGS</sequence>
<evidence type="ECO:0000259" key="3">
    <source>
        <dbReference type="PROSITE" id="PS51203"/>
    </source>
</evidence>
<dbReference type="Proteomes" id="UP000183567">
    <property type="component" value="Unassembled WGS sequence"/>
</dbReference>
<comment type="caution">
    <text evidence="4">The sequence shown here is derived from an EMBL/GenBank/DDBJ whole genome shotgun (WGS) entry which is preliminary data.</text>
</comment>
<keyword evidence="2" id="KW-0472">Membrane</keyword>
<evidence type="ECO:0000313" key="4">
    <source>
        <dbReference type="EMBL" id="OJA14118.1"/>
    </source>
</evidence>
<feature type="region of interest" description="Disordered" evidence="1">
    <location>
        <begin position="862"/>
        <end position="886"/>
    </location>
</feature>
<feature type="compositionally biased region" description="Polar residues" evidence="1">
    <location>
        <begin position="1175"/>
        <end position="1191"/>
    </location>
</feature>
<feature type="compositionally biased region" description="Polar residues" evidence="1">
    <location>
        <begin position="473"/>
        <end position="490"/>
    </location>
</feature>
<proteinExistence type="predicted"/>
<dbReference type="STRING" id="180088.A0A1J8PXU2"/>
<feature type="region of interest" description="Disordered" evidence="1">
    <location>
        <begin position="470"/>
        <end position="490"/>
    </location>
</feature>
<dbReference type="GO" id="GO:0005737">
    <property type="term" value="C:cytoplasm"/>
    <property type="evidence" value="ECO:0007669"/>
    <property type="project" value="TreeGrafter"/>
</dbReference>
<feature type="region of interest" description="Disordered" evidence="1">
    <location>
        <begin position="613"/>
        <end position="641"/>
    </location>
</feature>
<feature type="compositionally biased region" description="Polar residues" evidence="1">
    <location>
        <begin position="864"/>
        <end position="886"/>
    </location>
</feature>
<gene>
    <name evidence="4" type="ORF">AZE42_05042</name>
</gene>
<feature type="compositionally biased region" description="Polar residues" evidence="1">
    <location>
        <begin position="1"/>
        <end position="30"/>
    </location>
</feature>
<feature type="region of interest" description="Disordered" evidence="1">
    <location>
        <begin position="547"/>
        <end position="595"/>
    </location>
</feature>
<feature type="region of interest" description="Disordered" evidence="1">
    <location>
        <begin position="143"/>
        <end position="220"/>
    </location>
</feature>
<feature type="compositionally biased region" description="Polar residues" evidence="1">
    <location>
        <begin position="576"/>
        <end position="589"/>
    </location>
</feature>
<name>A0A1J8PXU2_9AGAM</name>
<feature type="region of interest" description="Disordered" evidence="1">
    <location>
        <begin position="1"/>
        <end position="52"/>
    </location>
</feature>
<keyword evidence="2" id="KW-0812">Transmembrane</keyword>
<organism evidence="4 5">
    <name type="scientific">Rhizopogon vesiculosus</name>
    <dbReference type="NCBI Taxonomy" id="180088"/>
    <lineage>
        <taxon>Eukaryota</taxon>
        <taxon>Fungi</taxon>
        <taxon>Dikarya</taxon>
        <taxon>Basidiomycota</taxon>
        <taxon>Agaricomycotina</taxon>
        <taxon>Agaricomycetes</taxon>
        <taxon>Agaricomycetidae</taxon>
        <taxon>Boletales</taxon>
        <taxon>Suillineae</taxon>
        <taxon>Rhizopogonaceae</taxon>
        <taxon>Rhizopogon</taxon>
    </lineage>
</organism>
<evidence type="ECO:0000256" key="2">
    <source>
        <dbReference type="SAM" id="Phobius"/>
    </source>
</evidence>
<feature type="compositionally biased region" description="Low complexity" evidence="1">
    <location>
        <begin position="1159"/>
        <end position="1169"/>
    </location>
</feature>
<dbReference type="InterPro" id="IPR008978">
    <property type="entry name" value="HSP20-like_chaperone"/>
</dbReference>
<feature type="compositionally biased region" description="Pro residues" evidence="1">
    <location>
        <begin position="560"/>
        <end position="570"/>
    </location>
</feature>
<feature type="region of interest" description="Disordered" evidence="1">
    <location>
        <begin position="653"/>
        <end position="747"/>
    </location>
</feature>